<proteinExistence type="predicted"/>
<dbReference type="InterPro" id="IPR050834">
    <property type="entry name" value="Glycosyltransf_2"/>
</dbReference>
<evidence type="ECO:0000256" key="1">
    <source>
        <dbReference type="SAM" id="MobiDB-lite"/>
    </source>
</evidence>
<feature type="region of interest" description="Disordered" evidence="1">
    <location>
        <begin position="356"/>
        <end position="381"/>
    </location>
</feature>
<evidence type="ECO:0000313" key="3">
    <source>
        <dbReference type="EMBL" id="NKX50089.1"/>
    </source>
</evidence>
<keyword evidence="2" id="KW-1133">Transmembrane helix</keyword>
<dbReference type="Proteomes" id="UP000523795">
    <property type="component" value="Unassembled WGS sequence"/>
</dbReference>
<feature type="transmembrane region" description="Helical" evidence="2">
    <location>
        <begin position="270"/>
        <end position="291"/>
    </location>
</feature>
<dbReference type="Pfam" id="PF13641">
    <property type="entry name" value="Glyco_tranf_2_3"/>
    <property type="match status" value="1"/>
</dbReference>
<organism evidence="3 4">
    <name type="scientific">Arthrobacter deserti</name>
    <dbReference type="NCBI Taxonomy" id="1742687"/>
    <lineage>
        <taxon>Bacteria</taxon>
        <taxon>Bacillati</taxon>
        <taxon>Actinomycetota</taxon>
        <taxon>Actinomycetes</taxon>
        <taxon>Micrococcales</taxon>
        <taxon>Micrococcaceae</taxon>
        <taxon>Arthrobacter</taxon>
    </lineage>
</organism>
<name>A0ABX1JNZ4_9MICC</name>
<protein>
    <submittedName>
        <fullName evidence="3">Glycosyltransferase family 2 protein</fullName>
    </submittedName>
</protein>
<keyword evidence="2" id="KW-0472">Membrane</keyword>
<dbReference type="EMBL" id="JAAZSR010000061">
    <property type="protein sequence ID" value="NKX50089.1"/>
    <property type="molecule type" value="Genomic_DNA"/>
</dbReference>
<dbReference type="Gene3D" id="3.90.550.10">
    <property type="entry name" value="Spore Coat Polysaccharide Biosynthesis Protein SpsA, Chain A"/>
    <property type="match status" value="1"/>
</dbReference>
<evidence type="ECO:0000313" key="4">
    <source>
        <dbReference type="Proteomes" id="UP000523795"/>
    </source>
</evidence>
<reference evidence="3 4" key="1">
    <citation type="submission" date="2020-04" db="EMBL/GenBank/DDBJ databases">
        <authorList>
            <person name="Liu S."/>
        </authorList>
    </citation>
    <scope>NUCLEOTIDE SEQUENCE [LARGE SCALE GENOMIC DNA]</scope>
    <source>
        <strain evidence="3 4">CGMCC 1.15091</strain>
    </source>
</reference>
<accession>A0ABX1JNZ4</accession>
<dbReference type="PANTHER" id="PTHR43685:SF3">
    <property type="entry name" value="SLR2126 PROTEIN"/>
    <property type="match status" value="1"/>
</dbReference>
<evidence type="ECO:0000256" key="2">
    <source>
        <dbReference type="SAM" id="Phobius"/>
    </source>
</evidence>
<sequence length="427" mass="44546">MHQQVRVTAVVVVHDGAAFLPQTLAALSAQTRPADVHIGVDTGSADSSAALLRRGLPPGSTVLAAPPRTGFGAAVRAGLAAAAGEASSGAGSAPGGSGSGRAEAGAQEWIWLLHDDSAPERDALEELLLAVETAPSVTIAGCKQLDWDNPRKLVDGGLTVSRGAERLIDLDELDQGQYDGRSDFFAVNSAGMLIRRDAFDRLGGFDPALPGIGDDVDLCWRNRLAGHRVVVVPTAAVRHATARRAGRSTPAAARRAQVHLRLKHAPWWKLPLVWAGTLLGGLLGLVLSIVAKDPGHGLRQLAATVAALVRLKEVHASRRQAAGTRRTSRRIVRTLMVRPHEVLAYRRSLLESLDPERSRPLVGDGTGTDARGSQQPTGDSDDFAALAAPARGWAGTGAVAALLFLGLLSVVGMSRFLGAEALAGGAL</sequence>
<dbReference type="InterPro" id="IPR029044">
    <property type="entry name" value="Nucleotide-diphossugar_trans"/>
</dbReference>
<comment type="caution">
    <text evidence="3">The sequence shown here is derived from an EMBL/GenBank/DDBJ whole genome shotgun (WGS) entry which is preliminary data.</text>
</comment>
<keyword evidence="4" id="KW-1185">Reference proteome</keyword>
<feature type="transmembrane region" description="Helical" evidence="2">
    <location>
        <begin position="392"/>
        <end position="411"/>
    </location>
</feature>
<gene>
    <name evidence="3" type="ORF">HER39_05795</name>
</gene>
<dbReference type="PANTHER" id="PTHR43685">
    <property type="entry name" value="GLYCOSYLTRANSFERASE"/>
    <property type="match status" value="1"/>
</dbReference>
<keyword evidence="2" id="KW-0812">Transmembrane</keyword>
<dbReference type="SUPFAM" id="SSF53448">
    <property type="entry name" value="Nucleotide-diphospho-sugar transferases"/>
    <property type="match status" value="1"/>
</dbReference>
<feature type="non-terminal residue" evidence="3">
    <location>
        <position position="427"/>
    </location>
</feature>